<sequence length="41" mass="4839">MTGRAQEKGIQLTDYLTQIGQKFNCQIYQALIEKFFPSHQY</sequence>
<organism evidence="1 2">
    <name type="scientific">Gigaspora margarita</name>
    <dbReference type="NCBI Taxonomy" id="4874"/>
    <lineage>
        <taxon>Eukaryota</taxon>
        <taxon>Fungi</taxon>
        <taxon>Fungi incertae sedis</taxon>
        <taxon>Mucoromycota</taxon>
        <taxon>Glomeromycotina</taxon>
        <taxon>Glomeromycetes</taxon>
        <taxon>Diversisporales</taxon>
        <taxon>Gigasporaceae</taxon>
        <taxon>Gigaspora</taxon>
    </lineage>
</organism>
<evidence type="ECO:0000313" key="2">
    <source>
        <dbReference type="Proteomes" id="UP000789901"/>
    </source>
</evidence>
<dbReference type="Proteomes" id="UP000789901">
    <property type="component" value="Unassembled WGS sequence"/>
</dbReference>
<evidence type="ECO:0000313" key="1">
    <source>
        <dbReference type="EMBL" id="CAG8787240.1"/>
    </source>
</evidence>
<protein>
    <submittedName>
        <fullName evidence="1">41765_t:CDS:1</fullName>
    </submittedName>
</protein>
<reference evidence="1 2" key="1">
    <citation type="submission" date="2021-06" db="EMBL/GenBank/DDBJ databases">
        <authorList>
            <person name="Kallberg Y."/>
            <person name="Tangrot J."/>
            <person name="Rosling A."/>
        </authorList>
    </citation>
    <scope>NUCLEOTIDE SEQUENCE [LARGE SCALE GENOMIC DNA]</scope>
    <source>
        <strain evidence="1 2">120-4 pot B 10/14</strain>
    </source>
</reference>
<gene>
    <name evidence="1" type="ORF">GMARGA_LOCUS20650</name>
</gene>
<comment type="caution">
    <text evidence="1">The sequence shown here is derived from an EMBL/GenBank/DDBJ whole genome shotgun (WGS) entry which is preliminary data.</text>
</comment>
<accession>A0ABN7VN91</accession>
<name>A0ABN7VN91_GIGMA</name>
<feature type="non-terminal residue" evidence="1">
    <location>
        <position position="41"/>
    </location>
</feature>
<dbReference type="EMBL" id="CAJVQB010018313">
    <property type="protein sequence ID" value="CAG8787240.1"/>
    <property type="molecule type" value="Genomic_DNA"/>
</dbReference>
<keyword evidence="2" id="KW-1185">Reference proteome</keyword>
<proteinExistence type="predicted"/>